<feature type="region of interest" description="Disordered" evidence="1">
    <location>
        <begin position="66"/>
        <end position="96"/>
    </location>
</feature>
<proteinExistence type="predicted"/>
<evidence type="ECO:0000256" key="1">
    <source>
        <dbReference type="SAM" id="MobiDB-lite"/>
    </source>
</evidence>
<feature type="compositionally biased region" description="Polar residues" evidence="1">
    <location>
        <begin position="66"/>
        <end position="89"/>
    </location>
</feature>
<evidence type="ECO:0000313" key="3">
    <source>
        <dbReference type="Proteomes" id="UP001164746"/>
    </source>
</evidence>
<feature type="compositionally biased region" description="Basic and acidic residues" evidence="1">
    <location>
        <begin position="10"/>
        <end position="25"/>
    </location>
</feature>
<dbReference type="PANTHER" id="PTHR46601">
    <property type="entry name" value="ULP_PROTEASE DOMAIN-CONTAINING PROTEIN"/>
    <property type="match status" value="1"/>
</dbReference>
<name>A0ABY7F845_MYAAR</name>
<protein>
    <submittedName>
        <fullName evidence="2">Uncharacterized protein</fullName>
    </submittedName>
</protein>
<gene>
    <name evidence="2" type="ORF">MAR_031796</name>
</gene>
<feature type="region of interest" description="Disordered" evidence="1">
    <location>
        <begin position="1"/>
        <end position="35"/>
    </location>
</feature>
<keyword evidence="3" id="KW-1185">Reference proteome</keyword>
<dbReference type="EMBL" id="CP111021">
    <property type="protein sequence ID" value="WAR17202.1"/>
    <property type="molecule type" value="Genomic_DNA"/>
</dbReference>
<evidence type="ECO:0000313" key="2">
    <source>
        <dbReference type="EMBL" id="WAR17202.1"/>
    </source>
</evidence>
<dbReference type="Proteomes" id="UP001164746">
    <property type="component" value="Chromosome 10"/>
</dbReference>
<accession>A0ABY7F845</accession>
<organism evidence="2 3">
    <name type="scientific">Mya arenaria</name>
    <name type="common">Soft-shell clam</name>
    <dbReference type="NCBI Taxonomy" id="6604"/>
    <lineage>
        <taxon>Eukaryota</taxon>
        <taxon>Metazoa</taxon>
        <taxon>Spiralia</taxon>
        <taxon>Lophotrochozoa</taxon>
        <taxon>Mollusca</taxon>
        <taxon>Bivalvia</taxon>
        <taxon>Autobranchia</taxon>
        <taxon>Heteroconchia</taxon>
        <taxon>Euheterodonta</taxon>
        <taxon>Imparidentia</taxon>
        <taxon>Neoheterodontei</taxon>
        <taxon>Myida</taxon>
        <taxon>Myoidea</taxon>
        <taxon>Myidae</taxon>
        <taxon>Mya</taxon>
    </lineage>
</organism>
<sequence>MSNNMGKMSNAERQRKFRLNRDASPSKRQSYLTKCKENYKKDKLCGKRKLALRKRQKKAIEFQKTLVTPPSSPEQIENQKGVSRQTQQARESKRDNKLKEIEISNLKRKLYSCRKRLNRLKEKSTDIDSPRTKTRRLLRNLSNLRKGARILPERGYNSRIITGMKSTVTKSKQKKQKLLNVYRRKFLSEGNTKPSYTVFARLRPFWVLFPCEADRNTCLCKICDNINLMVNALHKADILSSNKVDDVVKETECDECKYECMYGLCDACKDRKVNIDDKALDKTVFWSQLQTKKEKRLLKDGKDMKEKVISFTVKATENDKASVLVDKLCESLDRFKIHMFNCRSQYRYFRHRREQMNDTERILHIDFSENYVCKMRDEVQGMHFGASKKQYTLHTGVKYIKDNAENFALYPTH</sequence>
<dbReference type="PANTHER" id="PTHR46601:SF1">
    <property type="entry name" value="ADF-H DOMAIN-CONTAINING PROTEIN"/>
    <property type="match status" value="1"/>
</dbReference>
<reference evidence="2" key="1">
    <citation type="submission" date="2022-11" db="EMBL/GenBank/DDBJ databases">
        <title>Centuries of genome instability and evolution in soft-shell clam transmissible cancer (bioRxiv).</title>
        <authorList>
            <person name="Hart S.F.M."/>
            <person name="Yonemitsu M.A."/>
            <person name="Giersch R.M."/>
            <person name="Beal B.F."/>
            <person name="Arriagada G."/>
            <person name="Davis B.W."/>
            <person name="Ostrander E.A."/>
            <person name="Goff S.P."/>
            <person name="Metzger M.J."/>
        </authorList>
    </citation>
    <scope>NUCLEOTIDE SEQUENCE</scope>
    <source>
        <strain evidence="2">MELC-2E11</strain>
        <tissue evidence="2">Siphon/mantle</tissue>
    </source>
</reference>